<dbReference type="GO" id="GO:0005975">
    <property type="term" value="P:carbohydrate metabolic process"/>
    <property type="evidence" value="ECO:0007669"/>
    <property type="project" value="UniProtKB-UniRule"/>
</dbReference>
<comment type="function">
    <text evidence="2 7">Hydrolysis of 6-phosphogluconolactone to 6-phosphogluconate.</text>
</comment>
<dbReference type="RefSeq" id="WP_192037716.1">
    <property type="nucleotide sequence ID" value="NZ_JACYWE010000001.1"/>
</dbReference>
<accession>A0A927PLD1</accession>
<comment type="catalytic activity">
    <reaction evidence="1 7">
        <text>6-phospho-D-glucono-1,5-lactone + H2O = 6-phospho-D-gluconate + H(+)</text>
        <dbReference type="Rhea" id="RHEA:12556"/>
        <dbReference type="ChEBI" id="CHEBI:15377"/>
        <dbReference type="ChEBI" id="CHEBI:15378"/>
        <dbReference type="ChEBI" id="CHEBI:57955"/>
        <dbReference type="ChEBI" id="CHEBI:58759"/>
        <dbReference type="EC" id="3.1.1.31"/>
    </reaction>
</comment>
<keyword evidence="10" id="KW-1185">Reference proteome</keyword>
<evidence type="ECO:0000256" key="6">
    <source>
        <dbReference type="ARBA" id="ARBA00020337"/>
    </source>
</evidence>
<evidence type="ECO:0000256" key="5">
    <source>
        <dbReference type="ARBA" id="ARBA00013198"/>
    </source>
</evidence>
<organism evidence="9 10">
    <name type="scientific">Lolliginicoccus lacisalsi</name>
    <dbReference type="NCBI Taxonomy" id="2742202"/>
    <lineage>
        <taxon>Bacteria</taxon>
        <taxon>Bacillati</taxon>
        <taxon>Actinomycetota</taxon>
        <taxon>Actinomycetes</taxon>
        <taxon>Mycobacteriales</taxon>
        <taxon>Hoyosellaceae</taxon>
        <taxon>Lolliginicoccus</taxon>
    </lineage>
</organism>
<dbReference type="InterPro" id="IPR006148">
    <property type="entry name" value="Glc/Gal-6P_isomerase"/>
</dbReference>
<name>A0A927PLD1_9ACTN</name>
<reference evidence="9" key="1">
    <citation type="submission" date="2020-09" db="EMBL/GenBank/DDBJ databases">
        <title>Hoyosella lacisalsi sp. nov., a halotolerant actinobacterium isolated from soil of Lake Gudzhirganskoe.</title>
        <authorList>
            <person name="Yang Q."/>
            <person name="Guo P.Y."/>
            <person name="Liu S.W."/>
            <person name="Li F.N."/>
            <person name="Sun C.H."/>
        </authorList>
    </citation>
    <scope>NUCLEOTIDE SEQUENCE</scope>
    <source>
        <strain evidence="9">G463</strain>
    </source>
</reference>
<dbReference type="NCBIfam" id="TIGR01198">
    <property type="entry name" value="pgl"/>
    <property type="match status" value="1"/>
</dbReference>
<dbReference type="SUPFAM" id="SSF100950">
    <property type="entry name" value="NagB/RpiA/CoA transferase-like"/>
    <property type="match status" value="1"/>
</dbReference>
<dbReference type="PANTHER" id="PTHR11054:SF0">
    <property type="entry name" value="6-PHOSPHOGLUCONOLACTONASE"/>
    <property type="match status" value="1"/>
</dbReference>
<evidence type="ECO:0000313" key="10">
    <source>
        <dbReference type="Proteomes" id="UP000642993"/>
    </source>
</evidence>
<dbReference type="CDD" id="cd01400">
    <property type="entry name" value="6PGL"/>
    <property type="match status" value="1"/>
</dbReference>
<evidence type="ECO:0000256" key="2">
    <source>
        <dbReference type="ARBA" id="ARBA00002681"/>
    </source>
</evidence>
<dbReference type="Pfam" id="PF01182">
    <property type="entry name" value="Glucosamine_iso"/>
    <property type="match status" value="1"/>
</dbReference>
<dbReference type="EC" id="3.1.1.31" evidence="5 7"/>
<feature type="domain" description="Glucosamine/galactosamine-6-phosphate isomerase" evidence="8">
    <location>
        <begin position="10"/>
        <end position="233"/>
    </location>
</feature>
<dbReference type="InterPro" id="IPR037171">
    <property type="entry name" value="NagB/RpiA_transferase-like"/>
</dbReference>
<dbReference type="Gene3D" id="3.40.50.1360">
    <property type="match status" value="1"/>
</dbReference>
<dbReference type="AlphaFoldDB" id="A0A927PLD1"/>
<dbReference type="Proteomes" id="UP000642993">
    <property type="component" value="Unassembled WGS sequence"/>
</dbReference>
<comment type="similarity">
    <text evidence="4 7">Belongs to the glucosamine/galactosamine-6-phosphate isomerase family. 6-phosphogluconolactonase subfamily.</text>
</comment>
<evidence type="ECO:0000313" key="9">
    <source>
        <dbReference type="EMBL" id="MBD8505252.1"/>
    </source>
</evidence>
<proteinExistence type="inferred from homology"/>
<gene>
    <name evidence="7 9" type="primary">pgl</name>
    <name evidence="9" type="ORF">HT102_01940</name>
</gene>
<comment type="pathway">
    <text evidence="3 7">Carbohydrate degradation; pentose phosphate pathway; D-ribulose 5-phosphate from D-glucose 6-phosphate (oxidative stage): step 2/3.</text>
</comment>
<evidence type="ECO:0000256" key="4">
    <source>
        <dbReference type="ARBA" id="ARBA00010662"/>
    </source>
</evidence>
<dbReference type="GO" id="GO:0006098">
    <property type="term" value="P:pentose-phosphate shunt"/>
    <property type="evidence" value="ECO:0007669"/>
    <property type="project" value="InterPro"/>
</dbReference>
<sequence>MATPDILVHPDATTLACAAAQDLADAIAAAQRRYGSASIVVTGGSTGIAVLEQLREHEGLDWSRLDLFWGDERFLPTGHPDRNDTQADEAMIAHVPLAAARIHRMPASEGKLADDPEQAARTYEEHLHHLGNGKLPRFDVHLLGMGPDGHINSLFPHDPALGQQDRHVVGVTASPKPPAQRITLTLPAVQHSTEVWLLVSGAAKAPAVAAALRGAPAGECPAAAANGVLRTAWYLDRDAASELP</sequence>
<dbReference type="EMBL" id="JACYWE010000001">
    <property type="protein sequence ID" value="MBD8505252.1"/>
    <property type="molecule type" value="Genomic_DNA"/>
</dbReference>
<evidence type="ECO:0000256" key="3">
    <source>
        <dbReference type="ARBA" id="ARBA00004961"/>
    </source>
</evidence>
<dbReference type="GO" id="GO:0017057">
    <property type="term" value="F:6-phosphogluconolactonase activity"/>
    <property type="evidence" value="ECO:0007669"/>
    <property type="project" value="UniProtKB-UniRule"/>
</dbReference>
<evidence type="ECO:0000256" key="1">
    <source>
        <dbReference type="ARBA" id="ARBA00000832"/>
    </source>
</evidence>
<keyword evidence="7 9" id="KW-0378">Hydrolase</keyword>
<evidence type="ECO:0000259" key="8">
    <source>
        <dbReference type="Pfam" id="PF01182"/>
    </source>
</evidence>
<evidence type="ECO:0000256" key="7">
    <source>
        <dbReference type="RuleBase" id="RU365095"/>
    </source>
</evidence>
<dbReference type="InterPro" id="IPR005900">
    <property type="entry name" value="6-phosphogluconolactonase_DevB"/>
</dbReference>
<comment type="caution">
    <text evidence="9">The sequence shown here is derived from an EMBL/GenBank/DDBJ whole genome shotgun (WGS) entry which is preliminary data.</text>
</comment>
<protein>
    <recommendedName>
        <fullName evidence="6 7">6-phosphogluconolactonase</fullName>
        <shortName evidence="7">6PGL</shortName>
        <ecNumber evidence="5 7">3.1.1.31</ecNumber>
    </recommendedName>
</protein>
<dbReference type="PANTHER" id="PTHR11054">
    <property type="entry name" value="6-PHOSPHOGLUCONOLACTONASE"/>
    <property type="match status" value="1"/>
</dbReference>
<dbReference type="InterPro" id="IPR039104">
    <property type="entry name" value="6PGL"/>
</dbReference>